<sequence>TISTILSRGYVEREKKALKPTELGELINEIMESYFSDVVNVGFTAEREEEFDAVENGDVMWKDVIRNFYSPFEKLLSHAEEDIEKVDLTEETDIDCEKCG</sequence>
<comment type="caution">
    <text evidence="3">The sequence shown here is derived from an EMBL/GenBank/DDBJ whole genome shotgun (WGS) entry which is preliminary data.</text>
</comment>
<proteinExistence type="predicted"/>
<evidence type="ECO:0000313" key="4">
    <source>
        <dbReference type="Proteomes" id="UP001057375"/>
    </source>
</evidence>
<feature type="non-terminal residue" evidence="3">
    <location>
        <position position="1"/>
    </location>
</feature>
<dbReference type="InterPro" id="IPR000380">
    <property type="entry name" value="Topo_IA"/>
</dbReference>
<dbReference type="Proteomes" id="UP001057375">
    <property type="component" value="Unassembled WGS sequence"/>
</dbReference>
<dbReference type="SUPFAM" id="SSF56712">
    <property type="entry name" value="Prokaryotic type I DNA topoisomerase"/>
    <property type="match status" value="1"/>
</dbReference>
<dbReference type="EMBL" id="BQXS01004417">
    <property type="protein sequence ID" value="GKT37164.1"/>
    <property type="molecule type" value="Genomic_DNA"/>
</dbReference>
<evidence type="ECO:0000313" key="3">
    <source>
        <dbReference type="EMBL" id="GKT37164.1"/>
    </source>
</evidence>
<dbReference type="InterPro" id="IPR013824">
    <property type="entry name" value="Topo_IA_cen_sub1"/>
</dbReference>
<dbReference type="PANTHER" id="PTHR42785:SF1">
    <property type="entry name" value="DNA TOPOISOMERASE"/>
    <property type="match status" value="1"/>
</dbReference>
<dbReference type="Gene3D" id="1.10.460.10">
    <property type="entry name" value="Topoisomerase I, domain 2"/>
    <property type="match status" value="1"/>
</dbReference>
<organism evidence="3 4">
    <name type="scientific">Aduncisulcus paluster</name>
    <dbReference type="NCBI Taxonomy" id="2918883"/>
    <lineage>
        <taxon>Eukaryota</taxon>
        <taxon>Metamonada</taxon>
        <taxon>Carpediemonas-like organisms</taxon>
        <taxon>Aduncisulcus</taxon>
    </lineage>
</organism>
<reference evidence="3" key="1">
    <citation type="submission" date="2022-03" db="EMBL/GenBank/DDBJ databases">
        <title>Draft genome sequence of Aduncisulcus paluster, a free-living microaerophilic Fornicata.</title>
        <authorList>
            <person name="Yuyama I."/>
            <person name="Kume K."/>
            <person name="Tamura T."/>
            <person name="Inagaki Y."/>
            <person name="Hashimoto T."/>
        </authorList>
    </citation>
    <scope>NUCLEOTIDE SEQUENCE</scope>
    <source>
        <strain evidence="3">NY0171</strain>
    </source>
</reference>
<feature type="domain" description="Topo IA-type catalytic" evidence="2">
    <location>
        <begin position="1"/>
        <end position="76"/>
    </location>
</feature>
<protein>
    <submittedName>
        <fullName evidence="3">DNA topoisomerase, type IA like protein</fullName>
    </submittedName>
</protein>
<dbReference type="PANTHER" id="PTHR42785">
    <property type="entry name" value="DNA TOPOISOMERASE, TYPE IA, CORE"/>
    <property type="match status" value="1"/>
</dbReference>
<name>A0ABQ5L0A7_9EUKA</name>
<evidence type="ECO:0000256" key="1">
    <source>
        <dbReference type="ARBA" id="ARBA00023235"/>
    </source>
</evidence>
<keyword evidence="4" id="KW-1185">Reference proteome</keyword>
<accession>A0ABQ5L0A7</accession>
<dbReference type="PROSITE" id="PS52039">
    <property type="entry name" value="TOPO_IA_2"/>
    <property type="match status" value="1"/>
</dbReference>
<dbReference type="InterPro" id="IPR013497">
    <property type="entry name" value="Topo_IA_cen"/>
</dbReference>
<dbReference type="InterPro" id="IPR023405">
    <property type="entry name" value="Topo_IA_core_domain"/>
</dbReference>
<dbReference type="Pfam" id="PF01131">
    <property type="entry name" value="Topoisom_bac"/>
    <property type="match status" value="1"/>
</dbReference>
<gene>
    <name evidence="3" type="ORF">ADUPG1_003273</name>
</gene>
<feature type="non-terminal residue" evidence="3">
    <location>
        <position position="100"/>
    </location>
</feature>
<evidence type="ECO:0000259" key="2">
    <source>
        <dbReference type="PROSITE" id="PS52039"/>
    </source>
</evidence>
<keyword evidence="1" id="KW-0413">Isomerase</keyword>